<reference evidence="3" key="1">
    <citation type="submission" date="2016-10" db="EMBL/GenBank/DDBJ databases">
        <authorList>
            <person name="Varghese N."/>
            <person name="Submissions S."/>
        </authorList>
    </citation>
    <scope>NUCLEOTIDE SEQUENCE [LARGE SCALE GENOMIC DNA]</scope>
    <source>
        <strain evidence="3">DSM 19315</strain>
    </source>
</reference>
<feature type="transmembrane region" description="Helical" evidence="1">
    <location>
        <begin position="142"/>
        <end position="172"/>
    </location>
</feature>
<keyword evidence="1" id="KW-0812">Transmembrane</keyword>
<gene>
    <name evidence="2" type="ORF">SAMN04487988_110126</name>
</gene>
<protein>
    <recommendedName>
        <fullName evidence="4">Dolichyl-phosphate-mannose-protein mannosyltransferase</fullName>
    </recommendedName>
</protein>
<dbReference type="Proteomes" id="UP000199642">
    <property type="component" value="Unassembled WGS sequence"/>
</dbReference>
<evidence type="ECO:0000256" key="1">
    <source>
        <dbReference type="SAM" id="Phobius"/>
    </source>
</evidence>
<sequence length="545" mass="64382">MNQDLSLEKNPLFLSKINYSGIFYMIQIQPSANPSKSSYLWIGLSFLAMVIIYFLPWRFQVNDDVIMMWLVSGIYTGESENYAVFMHPFLSYLLSFLYQHTPTVSWYSIYQYLLIFLSFAFASSVIHHSLLTKRSKTIYQSILLLVSLHLCIFPQFTLVAGWSAFAAFLLLMNFPKNKLVLVFSIFLFFFAALLRAEASLLIWLGFVWFMIAKFQKIKALHLSIALILLLVLIGSKSIYENQSEYKGYLEFNKARHQVIDHPVFFQNTIEEVYSNDPKWKVFSQWFIQESPPTLADLNLHYKELNSHYFSIKHSWVSLIRLLQVHLTELFKSFLALTFLILYWIHYRGNKKMLLFAIAWIFFFLIFNHFNHIRGRVIFLFYLPLLPPIFEQSLRFKNKFIFGLSLIILGFLLSIHIFNFLNEAKKRQSQLSQYESLIAQKALDTPIYLEGFPLEYFSRYFSSGEKTPFFIEGWIARSPFQTKAYRRLGFKELNDLESYYLIAVKEKAPFDFPDYMNSLGDDYALIETEETADLIMYRYSKNKEFN</sequence>
<feature type="transmembrane region" description="Helical" evidence="1">
    <location>
        <begin position="110"/>
        <end position="130"/>
    </location>
</feature>
<keyword evidence="1" id="KW-0472">Membrane</keyword>
<name>A0A1I2VU63_9BACT</name>
<feature type="transmembrane region" description="Helical" evidence="1">
    <location>
        <begin position="79"/>
        <end position="98"/>
    </location>
</feature>
<feature type="transmembrane region" description="Helical" evidence="1">
    <location>
        <begin position="217"/>
        <end position="239"/>
    </location>
</feature>
<dbReference type="AlphaFoldDB" id="A0A1I2VU63"/>
<feature type="transmembrane region" description="Helical" evidence="1">
    <location>
        <begin position="179"/>
        <end position="211"/>
    </location>
</feature>
<feature type="transmembrane region" description="Helical" evidence="1">
    <location>
        <begin position="352"/>
        <end position="369"/>
    </location>
</feature>
<evidence type="ECO:0008006" key="4">
    <source>
        <dbReference type="Google" id="ProtNLM"/>
    </source>
</evidence>
<feature type="transmembrane region" description="Helical" evidence="1">
    <location>
        <begin position="39"/>
        <end position="59"/>
    </location>
</feature>
<accession>A0A1I2VU63</accession>
<feature type="transmembrane region" description="Helical" evidence="1">
    <location>
        <begin position="399"/>
        <end position="420"/>
    </location>
</feature>
<proteinExistence type="predicted"/>
<evidence type="ECO:0000313" key="3">
    <source>
        <dbReference type="Proteomes" id="UP000199642"/>
    </source>
</evidence>
<evidence type="ECO:0000313" key="2">
    <source>
        <dbReference type="EMBL" id="SFG91989.1"/>
    </source>
</evidence>
<keyword evidence="1" id="KW-1133">Transmembrane helix</keyword>
<dbReference type="EMBL" id="FOPC01000010">
    <property type="protein sequence ID" value="SFG91989.1"/>
    <property type="molecule type" value="Genomic_DNA"/>
</dbReference>
<keyword evidence="3" id="KW-1185">Reference proteome</keyword>
<feature type="transmembrane region" description="Helical" evidence="1">
    <location>
        <begin position="329"/>
        <end position="346"/>
    </location>
</feature>
<organism evidence="2 3">
    <name type="scientific">Algoriphagus hitonicola</name>
    <dbReference type="NCBI Taxonomy" id="435880"/>
    <lineage>
        <taxon>Bacteria</taxon>
        <taxon>Pseudomonadati</taxon>
        <taxon>Bacteroidota</taxon>
        <taxon>Cytophagia</taxon>
        <taxon>Cytophagales</taxon>
        <taxon>Cyclobacteriaceae</taxon>
        <taxon>Algoriphagus</taxon>
    </lineage>
</organism>